<dbReference type="SMART" id="SM00387">
    <property type="entry name" value="HATPase_c"/>
    <property type="match status" value="1"/>
</dbReference>
<dbReference type="SUPFAM" id="SSF52172">
    <property type="entry name" value="CheY-like"/>
    <property type="match status" value="1"/>
</dbReference>
<evidence type="ECO:0000256" key="3">
    <source>
        <dbReference type="ARBA" id="ARBA00022553"/>
    </source>
</evidence>
<dbReference type="PROSITE" id="PS50113">
    <property type="entry name" value="PAC"/>
    <property type="match status" value="1"/>
</dbReference>
<gene>
    <name evidence="15" type="ORF">DFR35_2681</name>
</gene>
<evidence type="ECO:0000259" key="11">
    <source>
        <dbReference type="PROSITE" id="PS50109"/>
    </source>
</evidence>
<keyword evidence="16" id="KW-1185">Reference proteome</keyword>
<dbReference type="Pfam" id="PF08447">
    <property type="entry name" value="PAS_3"/>
    <property type="match status" value="1"/>
</dbReference>
<keyword evidence="5" id="KW-0547">Nucleotide-binding</keyword>
<dbReference type="Proteomes" id="UP000268908">
    <property type="component" value="Unassembled WGS sequence"/>
</dbReference>
<feature type="domain" description="PAS" evidence="13">
    <location>
        <begin position="229"/>
        <end position="266"/>
    </location>
</feature>
<dbReference type="InterPro" id="IPR035965">
    <property type="entry name" value="PAS-like_dom_sf"/>
</dbReference>
<dbReference type="PROSITE" id="PS50109">
    <property type="entry name" value="HIS_KIN"/>
    <property type="match status" value="1"/>
</dbReference>
<dbReference type="PRINTS" id="PR00344">
    <property type="entry name" value="BCTRLSENSOR"/>
</dbReference>
<evidence type="ECO:0000256" key="8">
    <source>
        <dbReference type="ARBA" id="ARBA00023012"/>
    </source>
</evidence>
<keyword evidence="7" id="KW-0067">ATP-binding</keyword>
<dbReference type="PANTHER" id="PTHR43065">
    <property type="entry name" value="SENSOR HISTIDINE KINASE"/>
    <property type="match status" value="1"/>
</dbReference>
<feature type="domain" description="PAS" evidence="13">
    <location>
        <begin position="631"/>
        <end position="702"/>
    </location>
</feature>
<organism evidence="15 16">
    <name type="scientific">Sulfurisoma sediminicola</name>
    <dbReference type="NCBI Taxonomy" id="1381557"/>
    <lineage>
        <taxon>Bacteria</taxon>
        <taxon>Pseudomonadati</taxon>
        <taxon>Pseudomonadota</taxon>
        <taxon>Betaproteobacteria</taxon>
        <taxon>Nitrosomonadales</taxon>
        <taxon>Sterolibacteriaceae</taxon>
        <taxon>Sulfurisoma</taxon>
    </lineage>
</organism>
<keyword evidence="10" id="KW-0812">Transmembrane</keyword>
<dbReference type="Pfam" id="PF08448">
    <property type="entry name" value="PAS_4"/>
    <property type="match status" value="1"/>
</dbReference>
<evidence type="ECO:0000313" key="16">
    <source>
        <dbReference type="Proteomes" id="UP000268908"/>
    </source>
</evidence>
<feature type="transmembrane region" description="Helical" evidence="10">
    <location>
        <begin position="12"/>
        <end position="36"/>
    </location>
</feature>
<dbReference type="SMART" id="SM00448">
    <property type="entry name" value="REC"/>
    <property type="match status" value="1"/>
</dbReference>
<keyword evidence="8" id="KW-0902">Two-component regulatory system</keyword>
<accession>A0A497X9G5</accession>
<dbReference type="NCBIfam" id="TIGR00229">
    <property type="entry name" value="sensory_box"/>
    <property type="match status" value="3"/>
</dbReference>
<dbReference type="PROSITE" id="PS50110">
    <property type="entry name" value="RESPONSE_REGULATORY"/>
    <property type="match status" value="1"/>
</dbReference>
<reference evidence="15 16" key="1">
    <citation type="submission" date="2018-10" db="EMBL/GenBank/DDBJ databases">
        <title>Genomic Encyclopedia of Type Strains, Phase IV (KMG-IV): sequencing the most valuable type-strain genomes for metagenomic binning, comparative biology and taxonomic classification.</title>
        <authorList>
            <person name="Goeker M."/>
        </authorList>
    </citation>
    <scope>NUCLEOTIDE SEQUENCE [LARGE SCALE GENOMIC DNA]</scope>
    <source>
        <strain evidence="15 16">DSM 26916</strain>
    </source>
</reference>
<dbReference type="InterPro" id="IPR003661">
    <property type="entry name" value="HisK_dim/P_dom"/>
</dbReference>
<keyword evidence="6" id="KW-0418">Kinase</keyword>
<evidence type="ECO:0000256" key="1">
    <source>
        <dbReference type="ARBA" id="ARBA00000085"/>
    </source>
</evidence>
<keyword evidence="3 9" id="KW-0597">Phosphoprotein</keyword>
<dbReference type="OrthoDB" id="9815750at2"/>
<dbReference type="InterPro" id="IPR013767">
    <property type="entry name" value="PAS_fold"/>
</dbReference>
<feature type="domain" description="Response regulatory" evidence="12">
    <location>
        <begin position="1161"/>
        <end position="1277"/>
    </location>
</feature>
<dbReference type="InterPro" id="IPR001789">
    <property type="entry name" value="Sig_transdc_resp-reg_receiver"/>
</dbReference>
<evidence type="ECO:0000256" key="5">
    <source>
        <dbReference type="ARBA" id="ARBA00022741"/>
    </source>
</evidence>
<dbReference type="SMART" id="SM00086">
    <property type="entry name" value="PAC"/>
    <property type="match status" value="3"/>
</dbReference>
<dbReference type="GO" id="GO:0006355">
    <property type="term" value="P:regulation of DNA-templated transcription"/>
    <property type="evidence" value="ECO:0007669"/>
    <property type="project" value="InterPro"/>
</dbReference>
<dbReference type="InterPro" id="IPR036097">
    <property type="entry name" value="HisK_dim/P_sf"/>
</dbReference>
<dbReference type="CDD" id="cd00082">
    <property type="entry name" value="HisKA"/>
    <property type="match status" value="1"/>
</dbReference>
<feature type="modified residue" description="4-aspartylphosphate" evidence="9">
    <location>
        <position position="1212"/>
    </location>
</feature>
<name>A0A497X9G5_9PROT</name>
<dbReference type="SUPFAM" id="SSF47384">
    <property type="entry name" value="Homodimeric domain of signal transducing histidine kinase"/>
    <property type="match status" value="1"/>
</dbReference>
<dbReference type="Pfam" id="PF02518">
    <property type="entry name" value="HATPase_c"/>
    <property type="match status" value="1"/>
</dbReference>
<dbReference type="CDD" id="cd00130">
    <property type="entry name" value="PAS"/>
    <property type="match status" value="3"/>
</dbReference>
<feature type="transmembrane region" description="Helical" evidence="10">
    <location>
        <begin position="159"/>
        <end position="180"/>
    </location>
</feature>
<dbReference type="Pfam" id="PF00512">
    <property type="entry name" value="HisKA"/>
    <property type="match status" value="1"/>
</dbReference>
<dbReference type="InterPro" id="IPR000014">
    <property type="entry name" value="PAS"/>
</dbReference>
<dbReference type="PROSITE" id="PS50112">
    <property type="entry name" value="PAS"/>
    <property type="match status" value="4"/>
</dbReference>
<dbReference type="SMART" id="SM00091">
    <property type="entry name" value="PAS"/>
    <property type="match status" value="4"/>
</dbReference>
<evidence type="ECO:0000259" key="14">
    <source>
        <dbReference type="PROSITE" id="PS50113"/>
    </source>
</evidence>
<dbReference type="InterPro" id="IPR011006">
    <property type="entry name" value="CheY-like_superfamily"/>
</dbReference>
<dbReference type="SMART" id="SM00388">
    <property type="entry name" value="HisKA"/>
    <property type="match status" value="1"/>
</dbReference>
<evidence type="ECO:0000256" key="10">
    <source>
        <dbReference type="SAM" id="Phobius"/>
    </source>
</evidence>
<evidence type="ECO:0000259" key="12">
    <source>
        <dbReference type="PROSITE" id="PS50110"/>
    </source>
</evidence>
<dbReference type="Pfam" id="PF13185">
    <property type="entry name" value="GAF_2"/>
    <property type="match status" value="1"/>
</dbReference>
<dbReference type="PANTHER" id="PTHR43065:SF46">
    <property type="entry name" value="C4-DICARBOXYLATE TRANSPORT SENSOR PROTEIN DCTB"/>
    <property type="match status" value="1"/>
</dbReference>
<feature type="domain" description="PAC" evidence="14">
    <location>
        <begin position="707"/>
        <end position="759"/>
    </location>
</feature>
<keyword evidence="10" id="KW-0472">Membrane</keyword>
<dbReference type="CDD" id="cd00156">
    <property type="entry name" value="REC"/>
    <property type="match status" value="1"/>
</dbReference>
<dbReference type="InterPro" id="IPR013655">
    <property type="entry name" value="PAS_fold_3"/>
</dbReference>
<evidence type="ECO:0000256" key="2">
    <source>
        <dbReference type="ARBA" id="ARBA00012438"/>
    </source>
</evidence>
<dbReference type="SUPFAM" id="SSF55874">
    <property type="entry name" value="ATPase domain of HSP90 chaperone/DNA topoisomerase II/histidine kinase"/>
    <property type="match status" value="1"/>
</dbReference>
<dbReference type="Gene3D" id="3.40.50.2300">
    <property type="match status" value="1"/>
</dbReference>
<dbReference type="Gene3D" id="3.30.565.10">
    <property type="entry name" value="Histidine kinase-like ATPase, C-terminal domain"/>
    <property type="match status" value="1"/>
</dbReference>
<dbReference type="Gene3D" id="1.10.287.130">
    <property type="match status" value="1"/>
</dbReference>
<evidence type="ECO:0000256" key="7">
    <source>
        <dbReference type="ARBA" id="ARBA00022840"/>
    </source>
</evidence>
<keyword evidence="10" id="KW-1133">Transmembrane helix</keyword>
<dbReference type="InterPro" id="IPR003018">
    <property type="entry name" value="GAF"/>
</dbReference>
<dbReference type="InterPro" id="IPR032244">
    <property type="entry name" value="LapD_MoxY_N"/>
</dbReference>
<dbReference type="InterPro" id="IPR013656">
    <property type="entry name" value="PAS_4"/>
</dbReference>
<dbReference type="EC" id="2.7.13.3" evidence="2"/>
<evidence type="ECO:0000256" key="4">
    <source>
        <dbReference type="ARBA" id="ARBA00022679"/>
    </source>
</evidence>
<dbReference type="Pfam" id="PF00072">
    <property type="entry name" value="Response_reg"/>
    <property type="match status" value="1"/>
</dbReference>
<dbReference type="InterPro" id="IPR005467">
    <property type="entry name" value="His_kinase_dom"/>
</dbReference>
<dbReference type="InterPro" id="IPR000700">
    <property type="entry name" value="PAS-assoc_C"/>
</dbReference>
<dbReference type="Gene3D" id="3.30.450.20">
    <property type="entry name" value="PAS domain"/>
    <property type="match status" value="4"/>
</dbReference>
<dbReference type="Pfam" id="PF00989">
    <property type="entry name" value="PAS"/>
    <property type="match status" value="1"/>
</dbReference>
<dbReference type="InterPro" id="IPR029016">
    <property type="entry name" value="GAF-like_dom_sf"/>
</dbReference>
<evidence type="ECO:0000256" key="6">
    <source>
        <dbReference type="ARBA" id="ARBA00022777"/>
    </source>
</evidence>
<dbReference type="SUPFAM" id="SSF55781">
    <property type="entry name" value="GAF domain-like"/>
    <property type="match status" value="1"/>
</dbReference>
<keyword evidence="4" id="KW-0808">Transferase</keyword>
<dbReference type="GO" id="GO:0005524">
    <property type="term" value="F:ATP binding"/>
    <property type="evidence" value="ECO:0007669"/>
    <property type="project" value="UniProtKB-KW"/>
</dbReference>
<feature type="domain" description="PAS" evidence="13">
    <location>
        <begin position="345"/>
        <end position="397"/>
    </location>
</feature>
<dbReference type="Gene3D" id="3.30.450.40">
    <property type="match status" value="1"/>
</dbReference>
<dbReference type="InterPro" id="IPR036890">
    <property type="entry name" value="HATPase_C_sf"/>
</dbReference>
<dbReference type="InterPro" id="IPR003594">
    <property type="entry name" value="HATPase_dom"/>
</dbReference>
<comment type="catalytic activity">
    <reaction evidence="1">
        <text>ATP + protein L-histidine = ADP + protein N-phospho-L-histidine.</text>
        <dbReference type="EC" id="2.7.13.3"/>
    </reaction>
</comment>
<feature type="domain" description="PAS" evidence="13">
    <location>
        <begin position="760"/>
        <end position="831"/>
    </location>
</feature>
<protein>
    <recommendedName>
        <fullName evidence="2">histidine kinase</fullName>
        <ecNumber evidence="2">2.7.13.3</ecNumber>
    </recommendedName>
</protein>
<dbReference type="RefSeq" id="WP_121243160.1">
    <property type="nucleotide sequence ID" value="NZ_BHVV01000008.1"/>
</dbReference>
<dbReference type="Pfam" id="PF13188">
    <property type="entry name" value="PAS_8"/>
    <property type="match status" value="1"/>
</dbReference>
<dbReference type="InterPro" id="IPR001610">
    <property type="entry name" value="PAC"/>
</dbReference>
<dbReference type="SUPFAM" id="SSF55785">
    <property type="entry name" value="PYP-like sensor domain (PAS domain)"/>
    <property type="match status" value="4"/>
</dbReference>
<sequence>MKPFSLLLRLNLVGRLFLAILAILSLSFAGVLLVYLQQSTAMHRAVVADQTRLALNMLEPRVAEQVVVGDYEALEQILDNAVAQGHFTAVSFLDAESQKILEGRYREPRADYPEWYGRWLVPDTAPATTHVVVGNRDYGTLSLLPSYEMFIGRLWQNTLLFFEVGLVAMLLIGATSGWVLRKGLQPLRAMHQAAERLFATGTAAILPVSRFDAPEIRSTVVAFNGVSEREARARAILEGTTDAYLEVDRGWRLTYINEPSVKLFGLDMVADLNTTLWERLPHLAPAFFETLADAFVRHSSLEAEAYVAVPGKWLEVHTYPTAEGLSIYFRDVSDRRSAQQATRRNEERLSAVLGTAAEGIIMFDARGTIQTYNRAAEQLFGHPVADAIGRHVSLLMPLAFSADQAPGEQPLPIGPRETVGRQRDGRRFSIEATIAETTFLQDRVFVAVVRDISERKWLQQLNQSRIEILEQLAQGGKLSTILDRIVRVIERGVPGAIGAVVMASEGSGKLRFHAAPSLTPAMRERLEVYALGNDQCSCKAAIATGQRVVVENVLTHPSWAGMIDVALQLHIGSCWAEPIMASSGSARGTFVVFRAEARPPSEQEVQLSQMAASFASLAIERALADEAVDRESRRAQAYLNLSPSIVLAFDRDANITLINERGCSILECAREAVLGKNFFDTFLPEASRDQVRLLFQRMIEGGVDTLGDVDDTAVAVGGREKFVRWRHTVIRDETGAVTGVLSSGQDMTGRKQAEDALLASEERLTLALEATHTGLWEWNIGHGRVFYSDQWWRLQGYPTSTVAARPSWSSMIHPDDLEGVLDRINGHLDGITDRYISEHRKRDASGTWNWVIDSGRVVERDGHGNPLRMIGTLQIINDRKAAEVREAELHRQLLQSSKMEAIGHLTAGIAHDFNNILGAVMGYAELTKALVSADTPKAPKFERYLEEVLAGSRRARDLIAQMLIFSRLTPDDGKEAPPPVLLQPVIKEVVQLVRSSIPTTIELGYQTEEPTLQAAVHPVQLHQILMNLCINARDAIHDYGSIRVTLRRHPAGASCVSCKQAPVGEMVEIMVADTGHGIPVQHLGKIFDPFFTTKDVGKGSGMGLSVVHGLVHGLGGHIVLETREGVGTTIGILLPLASQPTEQLDRNAANATVQLPLSGCRIMVVDDEQSVASMLQELLILKGASVVTFDNGQEALAAFIAYPDSIDLVVTDETMPGLRGFEMARQMLAQRPQLPIILCSGYSPHVTPEIAQQAGIRAFMAKPIEVDSLVNAIHHALAPQTTDVA</sequence>
<dbReference type="InterPro" id="IPR004358">
    <property type="entry name" value="Sig_transdc_His_kin-like_C"/>
</dbReference>
<feature type="domain" description="Histidine kinase" evidence="11">
    <location>
        <begin position="908"/>
        <end position="1138"/>
    </location>
</feature>
<dbReference type="EMBL" id="RCCI01000007">
    <property type="protein sequence ID" value="RLJ62859.1"/>
    <property type="molecule type" value="Genomic_DNA"/>
</dbReference>
<dbReference type="SMART" id="SM00065">
    <property type="entry name" value="GAF"/>
    <property type="match status" value="1"/>
</dbReference>
<evidence type="ECO:0000313" key="15">
    <source>
        <dbReference type="EMBL" id="RLJ62859.1"/>
    </source>
</evidence>
<dbReference type="GO" id="GO:0000155">
    <property type="term" value="F:phosphorelay sensor kinase activity"/>
    <property type="evidence" value="ECO:0007669"/>
    <property type="project" value="InterPro"/>
</dbReference>
<evidence type="ECO:0000259" key="13">
    <source>
        <dbReference type="PROSITE" id="PS50112"/>
    </source>
</evidence>
<evidence type="ECO:0000256" key="9">
    <source>
        <dbReference type="PROSITE-ProRule" id="PRU00169"/>
    </source>
</evidence>
<comment type="caution">
    <text evidence="15">The sequence shown here is derived from an EMBL/GenBank/DDBJ whole genome shotgun (WGS) entry which is preliminary data.</text>
</comment>
<dbReference type="Pfam" id="PF16448">
    <property type="entry name" value="LapD_MoxY_N"/>
    <property type="match status" value="1"/>
</dbReference>
<proteinExistence type="predicted"/>